<dbReference type="InterPro" id="IPR006555">
    <property type="entry name" value="ATP-dep_Helicase_C"/>
</dbReference>
<evidence type="ECO:0000259" key="13">
    <source>
        <dbReference type="PROSITE" id="PS51193"/>
    </source>
</evidence>
<keyword evidence="7" id="KW-0067">ATP-binding</keyword>
<dbReference type="PANTHER" id="PTHR11472:SF34">
    <property type="entry name" value="REGULATOR OF TELOMERE ELONGATION HELICASE 1"/>
    <property type="match status" value="1"/>
</dbReference>
<reference evidence="14 15" key="1">
    <citation type="submission" date="2021-04" db="EMBL/GenBank/DDBJ databases">
        <title>Complete genome sequence of Stygiolobus sp. KN-1.</title>
        <authorList>
            <person name="Nakamura K."/>
            <person name="Sakai H."/>
            <person name="Kurosawa N."/>
        </authorList>
    </citation>
    <scope>NUCLEOTIDE SEQUENCE [LARGE SCALE GENOMIC DNA]</scope>
    <source>
        <strain evidence="14 15">KN-1</strain>
    </source>
</reference>
<dbReference type="Pfam" id="PF13307">
    <property type="entry name" value="Helicase_C_2"/>
    <property type="match status" value="1"/>
</dbReference>
<sequence length="556" mass="64582">MKSFSDLKLREWQKKLKKKVEELISSNELVFLNAPTGSGKTIFSLLVGLETKGKVIFLVRTHNEYAPVFRDFIKISEGDLKFSFLVGKPNACLFSNEDANTDDINSNQCEFRNSIIDLNVDDYPSNYLKKLKEKGIAEGFCPYFSLFNDLNKADVIALTYPYFFIERFREALGINYEDYLIVVDEAHNIENVGELEEKVLSVFTIDMALKQVGDDFVKFILQRVKEELTRITSDVEGYVKAKEVPLVSNDELKVLEEEYDELRDKMIREKAIKRIYLGPIIRFYESLNRDRDLVPFIHKNKVILKSPDISKYLDILNNKDLSFILMSGTLPPEDYIRHVWNITRKFEYIEVEKEVKGKVSGTYECILAIDVTTKFDNRGDTMWKRYADYLLKVYYQAKSHVFSVFPSYEIMRKVMGYVEVPKYLEDEDTSIEELYSLIDKFDKVIIGAVGKGKLSEGVELVRDGKSLISDVVIVGIPYPPPDDYTKLRAQKASERLGKKVEEYLYKIPALMTIRQSVGRGIRGPDDRVQVWLLDKRFDNLWWKKNLNCFNPKKTKL</sequence>
<dbReference type="Pfam" id="PF06733">
    <property type="entry name" value="DEAD_2"/>
    <property type="match status" value="1"/>
</dbReference>
<dbReference type="PROSITE" id="PS51193">
    <property type="entry name" value="HELICASE_ATP_BIND_2"/>
    <property type="match status" value="1"/>
</dbReference>
<dbReference type="GO" id="GO:0016818">
    <property type="term" value="F:hydrolase activity, acting on acid anhydrides, in phosphorus-containing anhydrides"/>
    <property type="evidence" value="ECO:0007669"/>
    <property type="project" value="InterPro"/>
</dbReference>
<dbReference type="SUPFAM" id="SSF52540">
    <property type="entry name" value="P-loop containing nucleoside triphosphate hydrolases"/>
    <property type="match status" value="1"/>
</dbReference>
<dbReference type="InterPro" id="IPR014013">
    <property type="entry name" value="Helic_SF1/SF2_ATP-bd_DinG/Rad3"/>
</dbReference>
<keyword evidence="8" id="KW-0408">Iron</keyword>
<evidence type="ECO:0000313" key="14">
    <source>
        <dbReference type="EMBL" id="BCU69457.1"/>
    </source>
</evidence>
<dbReference type="KEGG" id="csty:KN1_07540"/>
<evidence type="ECO:0000256" key="2">
    <source>
        <dbReference type="ARBA" id="ARBA00022723"/>
    </source>
</evidence>
<dbReference type="GO" id="GO:0003677">
    <property type="term" value="F:DNA binding"/>
    <property type="evidence" value="ECO:0007669"/>
    <property type="project" value="UniProtKB-KW"/>
</dbReference>
<keyword evidence="3" id="KW-0547">Nucleotide-binding</keyword>
<dbReference type="Gene3D" id="3.40.50.300">
    <property type="entry name" value="P-loop containing nucleotide triphosphate hydrolases"/>
    <property type="match status" value="2"/>
</dbReference>
<evidence type="ECO:0000256" key="9">
    <source>
        <dbReference type="ARBA" id="ARBA00023014"/>
    </source>
</evidence>
<keyword evidence="15" id="KW-1185">Reference proteome</keyword>
<evidence type="ECO:0000256" key="7">
    <source>
        <dbReference type="ARBA" id="ARBA00022840"/>
    </source>
</evidence>
<dbReference type="InterPro" id="IPR010614">
    <property type="entry name" value="RAD3-like_helicase_DEAD"/>
</dbReference>
<dbReference type="PANTHER" id="PTHR11472">
    <property type="entry name" value="DNA REPAIR DEAD HELICASE RAD3/XP-D SUBFAMILY MEMBER"/>
    <property type="match status" value="1"/>
</dbReference>
<dbReference type="Proteomes" id="UP000825123">
    <property type="component" value="Chromosome"/>
</dbReference>
<proteinExistence type="predicted"/>
<keyword evidence="5" id="KW-0378">Hydrolase</keyword>
<dbReference type="GO" id="GO:0006281">
    <property type="term" value="P:DNA repair"/>
    <property type="evidence" value="ECO:0007669"/>
    <property type="project" value="UniProtKB-KW"/>
</dbReference>
<dbReference type="FunFam" id="3.40.50.300:FF:001813">
    <property type="entry name" value="ATP-dependent DNA helicase"/>
    <property type="match status" value="1"/>
</dbReference>
<dbReference type="SMART" id="SM00488">
    <property type="entry name" value="DEXDc2"/>
    <property type="match status" value="1"/>
</dbReference>
<keyword evidence="11" id="KW-0234">DNA repair</keyword>
<evidence type="ECO:0000256" key="10">
    <source>
        <dbReference type="ARBA" id="ARBA00023125"/>
    </source>
</evidence>
<evidence type="ECO:0000256" key="8">
    <source>
        <dbReference type="ARBA" id="ARBA00023004"/>
    </source>
</evidence>
<protein>
    <submittedName>
        <fullName evidence="14">DEAD/DEAH box helicase</fullName>
    </submittedName>
</protein>
<keyword evidence="2" id="KW-0479">Metal-binding</keyword>
<gene>
    <name evidence="14" type="ORF">KN1_07540</name>
</gene>
<evidence type="ECO:0000256" key="11">
    <source>
        <dbReference type="ARBA" id="ARBA00023204"/>
    </source>
</evidence>
<dbReference type="RefSeq" id="WP_225905772.1">
    <property type="nucleotide sequence ID" value="NZ_AP024597.1"/>
</dbReference>
<keyword evidence="6 14" id="KW-0347">Helicase</keyword>
<dbReference type="GeneID" id="66162511"/>
<keyword evidence="12" id="KW-0413">Isomerase</keyword>
<dbReference type="InterPro" id="IPR027417">
    <property type="entry name" value="P-loop_NTPase"/>
</dbReference>
<accession>A0A8D5U5N6</accession>
<keyword evidence="1" id="KW-0004">4Fe-4S</keyword>
<organism evidence="14 15">
    <name type="scientific">Stygiolobus caldivivus</name>
    <dbReference type="NCBI Taxonomy" id="2824673"/>
    <lineage>
        <taxon>Archaea</taxon>
        <taxon>Thermoproteota</taxon>
        <taxon>Thermoprotei</taxon>
        <taxon>Sulfolobales</taxon>
        <taxon>Sulfolobaceae</taxon>
        <taxon>Stygiolobus</taxon>
    </lineage>
</organism>
<dbReference type="FunFam" id="3.40.50.300:FF:002255">
    <property type="entry name" value="ATP-dependent DNA helicase"/>
    <property type="match status" value="1"/>
</dbReference>
<keyword evidence="10" id="KW-0238">DNA-binding</keyword>
<evidence type="ECO:0000256" key="1">
    <source>
        <dbReference type="ARBA" id="ARBA00022485"/>
    </source>
</evidence>
<dbReference type="InterPro" id="IPR045028">
    <property type="entry name" value="DinG/Rad3-like"/>
</dbReference>
<dbReference type="AlphaFoldDB" id="A0A8D5U5N6"/>
<dbReference type="InterPro" id="IPR006554">
    <property type="entry name" value="Helicase-like_DEXD_c2"/>
</dbReference>
<dbReference type="SMART" id="SM00491">
    <property type="entry name" value="HELICc2"/>
    <property type="match status" value="1"/>
</dbReference>
<evidence type="ECO:0000313" key="15">
    <source>
        <dbReference type="Proteomes" id="UP000825123"/>
    </source>
</evidence>
<name>A0A8D5U5N6_9CREN</name>
<keyword evidence="4" id="KW-0227">DNA damage</keyword>
<evidence type="ECO:0000256" key="12">
    <source>
        <dbReference type="ARBA" id="ARBA00023235"/>
    </source>
</evidence>
<evidence type="ECO:0000256" key="3">
    <source>
        <dbReference type="ARBA" id="ARBA00022741"/>
    </source>
</evidence>
<dbReference type="Gene3D" id="1.10.275.30">
    <property type="match status" value="1"/>
</dbReference>
<dbReference type="GO" id="GO:0046872">
    <property type="term" value="F:metal ion binding"/>
    <property type="evidence" value="ECO:0007669"/>
    <property type="project" value="UniProtKB-KW"/>
</dbReference>
<dbReference type="EMBL" id="AP024597">
    <property type="protein sequence ID" value="BCU69457.1"/>
    <property type="molecule type" value="Genomic_DNA"/>
</dbReference>
<evidence type="ECO:0000256" key="5">
    <source>
        <dbReference type="ARBA" id="ARBA00022801"/>
    </source>
</evidence>
<dbReference type="GO" id="GO:0005524">
    <property type="term" value="F:ATP binding"/>
    <property type="evidence" value="ECO:0007669"/>
    <property type="project" value="UniProtKB-KW"/>
</dbReference>
<keyword evidence="9" id="KW-0411">Iron-sulfur</keyword>
<dbReference type="GO" id="GO:0051539">
    <property type="term" value="F:4 iron, 4 sulfur cluster binding"/>
    <property type="evidence" value="ECO:0007669"/>
    <property type="project" value="UniProtKB-KW"/>
</dbReference>
<dbReference type="GO" id="GO:0003678">
    <property type="term" value="F:DNA helicase activity"/>
    <property type="evidence" value="ECO:0007669"/>
    <property type="project" value="InterPro"/>
</dbReference>
<evidence type="ECO:0000256" key="6">
    <source>
        <dbReference type="ARBA" id="ARBA00022806"/>
    </source>
</evidence>
<evidence type="ECO:0000256" key="4">
    <source>
        <dbReference type="ARBA" id="ARBA00022763"/>
    </source>
</evidence>
<feature type="domain" description="Helicase ATP-binding" evidence="13">
    <location>
        <begin position="1"/>
        <end position="231"/>
    </location>
</feature>